<dbReference type="InterPro" id="IPR001101">
    <property type="entry name" value="Plectin_repeat"/>
</dbReference>
<evidence type="ECO:0000256" key="7">
    <source>
        <dbReference type="ARBA" id="ARBA00022490"/>
    </source>
</evidence>
<dbReference type="GO" id="GO:0042383">
    <property type="term" value="C:sarcolemma"/>
    <property type="evidence" value="ECO:0007669"/>
    <property type="project" value="TreeGrafter"/>
</dbReference>
<dbReference type="InterPro" id="IPR001452">
    <property type="entry name" value="SH3_domain"/>
</dbReference>
<feature type="compositionally biased region" description="Basic and acidic residues" evidence="23">
    <location>
        <begin position="2007"/>
        <end position="2065"/>
    </location>
</feature>
<keyword evidence="11" id="KW-0965">Cell junction</keyword>
<feature type="region of interest" description="Disordered" evidence="23">
    <location>
        <begin position="3058"/>
        <end position="3117"/>
    </location>
</feature>
<dbReference type="Pfam" id="PF18373">
    <property type="entry name" value="Spectrin_2"/>
    <property type="match status" value="1"/>
</dbReference>
<evidence type="ECO:0000259" key="25">
    <source>
        <dbReference type="PROSITE" id="PS50021"/>
    </source>
</evidence>
<evidence type="ECO:0000256" key="5">
    <source>
        <dbReference type="ARBA" id="ARBA00022443"/>
    </source>
</evidence>
<evidence type="ECO:0000256" key="20">
    <source>
        <dbReference type="ARBA" id="ARBA00081353"/>
    </source>
</evidence>
<dbReference type="SUPFAM" id="SSF75399">
    <property type="entry name" value="Plakin repeat"/>
    <property type="match status" value="2"/>
</dbReference>
<dbReference type="Gene3D" id="3.30.160.780">
    <property type="match status" value="1"/>
</dbReference>
<accession>A0AAN7X5G4</accession>
<dbReference type="GO" id="GO:0061436">
    <property type="term" value="P:establishment of skin barrier"/>
    <property type="evidence" value="ECO:0007669"/>
    <property type="project" value="UniProtKB-ARBA"/>
</dbReference>
<dbReference type="InterPro" id="IPR036872">
    <property type="entry name" value="CH_dom_sf"/>
</dbReference>
<dbReference type="GO" id="GO:0005874">
    <property type="term" value="C:microtubule"/>
    <property type="evidence" value="ECO:0007669"/>
    <property type="project" value="UniProtKB-KW"/>
</dbReference>
<dbReference type="CDD" id="cd21188">
    <property type="entry name" value="CH_PLEC-like_rpt1"/>
    <property type="match status" value="1"/>
</dbReference>
<dbReference type="GO" id="GO:0030057">
    <property type="term" value="C:desmosome"/>
    <property type="evidence" value="ECO:0007669"/>
    <property type="project" value="UniProtKB-SubCell"/>
</dbReference>
<dbReference type="PANTHER" id="PTHR23169:SF32">
    <property type="entry name" value="PLECTIN ISOFORM X1"/>
    <property type="match status" value="1"/>
</dbReference>
<dbReference type="Gene3D" id="1.10.418.10">
    <property type="entry name" value="Calponin-like domain"/>
    <property type="match status" value="2"/>
</dbReference>
<dbReference type="PANTHER" id="PTHR23169">
    <property type="entry name" value="ENVOPLAKIN"/>
    <property type="match status" value="1"/>
</dbReference>
<dbReference type="CDD" id="cd00176">
    <property type="entry name" value="SPEC"/>
    <property type="match status" value="1"/>
</dbReference>
<keyword evidence="15" id="KW-0206">Cytoskeleton</keyword>
<dbReference type="GO" id="GO:0030506">
    <property type="term" value="F:ankyrin binding"/>
    <property type="evidence" value="ECO:0007669"/>
    <property type="project" value="TreeGrafter"/>
</dbReference>
<evidence type="ECO:0000256" key="15">
    <source>
        <dbReference type="ARBA" id="ARBA00023212"/>
    </source>
</evidence>
<feature type="region of interest" description="Disordered" evidence="23">
    <location>
        <begin position="2379"/>
        <end position="2398"/>
    </location>
</feature>
<organism evidence="26 27">
    <name type="scientific">Eleginops maclovinus</name>
    <name type="common">Patagonian blennie</name>
    <name type="synonym">Eleginus maclovinus</name>
    <dbReference type="NCBI Taxonomy" id="56733"/>
    <lineage>
        <taxon>Eukaryota</taxon>
        <taxon>Metazoa</taxon>
        <taxon>Chordata</taxon>
        <taxon>Craniata</taxon>
        <taxon>Vertebrata</taxon>
        <taxon>Euteleostomi</taxon>
        <taxon>Actinopterygii</taxon>
        <taxon>Neopterygii</taxon>
        <taxon>Teleostei</taxon>
        <taxon>Neoteleostei</taxon>
        <taxon>Acanthomorphata</taxon>
        <taxon>Eupercaria</taxon>
        <taxon>Perciformes</taxon>
        <taxon>Notothenioidei</taxon>
        <taxon>Eleginopidae</taxon>
        <taxon>Eleginops</taxon>
    </lineage>
</organism>
<dbReference type="Proteomes" id="UP001346869">
    <property type="component" value="Unassembled WGS sequence"/>
</dbReference>
<evidence type="ECO:0000256" key="6">
    <source>
        <dbReference type="ARBA" id="ARBA00022481"/>
    </source>
</evidence>
<feature type="coiled-coil region" evidence="22">
    <location>
        <begin position="2404"/>
        <end position="2624"/>
    </location>
</feature>
<dbReference type="SMART" id="SM00150">
    <property type="entry name" value="SPEC"/>
    <property type="match status" value="4"/>
</dbReference>
<feature type="domain" description="SH3" evidence="24">
    <location>
        <begin position="828"/>
        <end position="885"/>
    </location>
</feature>
<feature type="region of interest" description="Disordered" evidence="23">
    <location>
        <begin position="1676"/>
        <end position="1717"/>
    </location>
</feature>
<dbReference type="GO" id="GO:0003779">
    <property type="term" value="F:actin binding"/>
    <property type="evidence" value="ECO:0007669"/>
    <property type="project" value="UniProtKB-KW"/>
</dbReference>
<feature type="domain" description="Calponin-homology (CH)" evidence="25">
    <location>
        <begin position="174"/>
        <end position="279"/>
    </location>
</feature>
<dbReference type="Pfam" id="PF00435">
    <property type="entry name" value="Spectrin"/>
    <property type="match status" value="1"/>
</dbReference>
<feature type="compositionally biased region" description="Low complexity" evidence="23">
    <location>
        <begin position="2066"/>
        <end position="2082"/>
    </location>
</feature>
<dbReference type="InterPro" id="IPR041615">
    <property type="entry name" value="Desmoplakin_SH3"/>
</dbReference>
<feature type="region of interest" description="Disordered" evidence="23">
    <location>
        <begin position="2822"/>
        <end position="2842"/>
    </location>
</feature>
<evidence type="ECO:0000313" key="27">
    <source>
        <dbReference type="Proteomes" id="UP001346869"/>
    </source>
</evidence>
<evidence type="ECO:0000256" key="8">
    <source>
        <dbReference type="ARBA" id="ARBA00022553"/>
    </source>
</evidence>
<evidence type="ECO:0000256" key="23">
    <source>
        <dbReference type="SAM" id="MobiDB-lite"/>
    </source>
</evidence>
<feature type="region of interest" description="Disordered" evidence="23">
    <location>
        <begin position="1521"/>
        <end position="1565"/>
    </location>
</feature>
<evidence type="ECO:0000256" key="3">
    <source>
        <dbReference type="ARBA" id="ARBA00004568"/>
    </source>
</evidence>
<dbReference type="GO" id="GO:0042060">
    <property type="term" value="P:wound healing"/>
    <property type="evidence" value="ECO:0007669"/>
    <property type="project" value="TreeGrafter"/>
</dbReference>
<dbReference type="GO" id="GO:0002934">
    <property type="term" value="P:desmosome organization"/>
    <property type="evidence" value="ECO:0007669"/>
    <property type="project" value="UniProtKB-ARBA"/>
</dbReference>
<comment type="caution">
    <text evidence="26">The sequence shown here is derived from an EMBL/GenBank/DDBJ whole genome shotgun (WGS) entry which is preliminary data.</text>
</comment>
<keyword evidence="7" id="KW-0963">Cytoplasm</keyword>
<evidence type="ECO:0000256" key="1">
    <source>
        <dbReference type="ARBA" id="ARBA00004188"/>
    </source>
</evidence>
<dbReference type="PROSITE" id="PS50021">
    <property type="entry name" value="CH"/>
    <property type="match status" value="2"/>
</dbReference>
<dbReference type="GO" id="GO:0060047">
    <property type="term" value="P:heart contraction"/>
    <property type="evidence" value="ECO:0007669"/>
    <property type="project" value="UniProtKB-ARBA"/>
</dbReference>
<feature type="region of interest" description="Disordered" evidence="23">
    <location>
        <begin position="1644"/>
        <end position="1663"/>
    </location>
</feature>
<dbReference type="PROSITE" id="PS00020">
    <property type="entry name" value="ACTININ_2"/>
    <property type="match status" value="1"/>
</dbReference>
<dbReference type="FunFam" id="1.20.58.60:FF:000009">
    <property type="entry name" value="dystonin isoform X1"/>
    <property type="match status" value="1"/>
</dbReference>
<dbReference type="GO" id="GO:0005925">
    <property type="term" value="C:focal adhesion"/>
    <property type="evidence" value="ECO:0007669"/>
    <property type="project" value="TreeGrafter"/>
</dbReference>
<keyword evidence="10" id="KW-0677">Repeat</keyword>
<dbReference type="Pfam" id="PF17902">
    <property type="entry name" value="SH3_10"/>
    <property type="match status" value="1"/>
</dbReference>
<evidence type="ECO:0000259" key="24">
    <source>
        <dbReference type="PROSITE" id="PS50002"/>
    </source>
</evidence>
<keyword evidence="16" id="KW-0966">Cell projection</keyword>
<evidence type="ECO:0000256" key="4">
    <source>
        <dbReference type="ARBA" id="ARBA00009109"/>
    </source>
</evidence>
<reference evidence="26 27" key="1">
    <citation type="journal article" date="2023" name="Genes (Basel)">
        <title>Chromosome-Level Genome Assembly and Circadian Gene Repertoire of the Patagonia Blennie Eleginops maclovinus-The Closest Ancestral Proxy of Antarctic Cryonotothenioids.</title>
        <authorList>
            <person name="Cheng C.C."/>
            <person name="Rivera-Colon A.G."/>
            <person name="Minhas B.F."/>
            <person name="Wilson L."/>
            <person name="Rayamajhi N."/>
            <person name="Vargas-Chacoff L."/>
            <person name="Catchen J.M."/>
        </authorList>
    </citation>
    <scope>NUCLEOTIDE SEQUENCE [LARGE SCALE GENOMIC DNA]</scope>
    <source>
        <strain evidence="26">JMC-PN-2008</strain>
    </source>
</reference>
<keyword evidence="5 21" id="KW-0728">SH3 domain</keyword>
<dbReference type="GO" id="GO:0008307">
    <property type="term" value="F:structural constituent of muscle"/>
    <property type="evidence" value="ECO:0007669"/>
    <property type="project" value="TreeGrafter"/>
</dbReference>
<dbReference type="SMART" id="SM00033">
    <property type="entry name" value="CH"/>
    <property type="match status" value="2"/>
</dbReference>
<dbReference type="Pfam" id="PF00681">
    <property type="entry name" value="Plectin"/>
    <property type="match status" value="3"/>
</dbReference>
<dbReference type="Pfam" id="PF21020">
    <property type="entry name" value="Spectrin_4"/>
    <property type="match status" value="1"/>
</dbReference>
<dbReference type="FunFam" id="1.20.58.60:FF:000010">
    <property type="entry name" value="plectin isoform X2"/>
    <property type="match status" value="1"/>
</dbReference>
<feature type="compositionally biased region" description="Basic and acidic residues" evidence="23">
    <location>
        <begin position="2089"/>
        <end position="2109"/>
    </location>
</feature>
<dbReference type="GO" id="GO:0031581">
    <property type="term" value="P:hemidesmosome assembly"/>
    <property type="evidence" value="ECO:0007669"/>
    <property type="project" value="TreeGrafter"/>
</dbReference>
<comment type="similarity">
    <text evidence="4">Belongs to the plakin or cytolinker family.</text>
</comment>
<evidence type="ECO:0000256" key="9">
    <source>
        <dbReference type="ARBA" id="ARBA00022701"/>
    </source>
</evidence>
<dbReference type="EMBL" id="JAUZQC010000018">
    <property type="protein sequence ID" value="KAK5854655.1"/>
    <property type="molecule type" value="Genomic_DNA"/>
</dbReference>
<dbReference type="FunFam" id="1.20.58.60:FF:000036">
    <property type="entry name" value="Plectin a"/>
    <property type="match status" value="1"/>
</dbReference>
<dbReference type="InterPro" id="IPR001715">
    <property type="entry name" value="CH_dom"/>
</dbReference>
<keyword evidence="6" id="KW-0488">Methylation</keyword>
<feature type="domain" description="Calponin-homology (CH)" evidence="25">
    <location>
        <begin position="41"/>
        <end position="161"/>
    </location>
</feature>
<dbReference type="InterPro" id="IPR002017">
    <property type="entry name" value="Spectrin_repeat"/>
</dbReference>
<feature type="region of interest" description="Disordered" evidence="23">
    <location>
        <begin position="1917"/>
        <end position="1937"/>
    </location>
</feature>
<evidence type="ECO:0000256" key="19">
    <source>
        <dbReference type="ARBA" id="ARBA00071000"/>
    </source>
</evidence>
<feature type="coiled-coil region" evidence="22">
    <location>
        <begin position="1149"/>
        <end position="1183"/>
    </location>
</feature>
<protein>
    <recommendedName>
        <fullName evidence="19">Plectin</fullName>
    </recommendedName>
    <alternativeName>
        <fullName evidence="20">Plectin-1</fullName>
    </alternativeName>
</protein>
<dbReference type="GO" id="GO:0030056">
    <property type="term" value="C:hemidesmosome"/>
    <property type="evidence" value="ECO:0007669"/>
    <property type="project" value="UniProtKB-SubCell"/>
</dbReference>
<dbReference type="GO" id="GO:0031101">
    <property type="term" value="P:fin regeneration"/>
    <property type="evidence" value="ECO:0007669"/>
    <property type="project" value="UniProtKB-ARBA"/>
</dbReference>
<dbReference type="InterPro" id="IPR049538">
    <property type="entry name" value="PCN-like_spectrin-like_rpt"/>
</dbReference>
<dbReference type="FunFam" id="3.30.160.780:FF:000001">
    <property type="entry name" value="Plectin a"/>
    <property type="match status" value="1"/>
</dbReference>
<evidence type="ECO:0000256" key="11">
    <source>
        <dbReference type="ARBA" id="ARBA00022949"/>
    </source>
</evidence>
<dbReference type="FunFam" id="1.10.418.10:FF:000002">
    <property type="entry name" value="Microtubule-actin cross-linking factor 1"/>
    <property type="match status" value="1"/>
</dbReference>
<dbReference type="Gene3D" id="1.20.58.60">
    <property type="match status" value="5"/>
</dbReference>
<dbReference type="Pfam" id="PF21097">
    <property type="entry name" value="SR_plectin_7"/>
    <property type="match status" value="1"/>
</dbReference>
<name>A0AAN7X5G4_ELEMC</name>
<proteinExistence type="inferred from homology"/>
<evidence type="ECO:0000256" key="13">
    <source>
        <dbReference type="ARBA" id="ARBA00023054"/>
    </source>
</evidence>
<keyword evidence="13 22" id="KW-0175">Coiled coil</keyword>
<evidence type="ECO:0000256" key="18">
    <source>
        <dbReference type="ARBA" id="ARBA00060371"/>
    </source>
</evidence>
<dbReference type="GO" id="GO:0002102">
    <property type="term" value="C:podosome"/>
    <property type="evidence" value="ECO:0007669"/>
    <property type="project" value="UniProtKB-SubCell"/>
</dbReference>
<dbReference type="SMART" id="SM00250">
    <property type="entry name" value="PLEC"/>
    <property type="match status" value="7"/>
</dbReference>
<dbReference type="SUPFAM" id="SSF47576">
    <property type="entry name" value="Calponin-homology domain, CH-domain"/>
    <property type="match status" value="1"/>
</dbReference>
<comment type="subcellular location">
    <subcellularLocation>
        <location evidence="3">Cell junction</location>
        <location evidence="3">Desmosome</location>
    </subcellularLocation>
    <subcellularLocation>
        <location evidence="18">Cell junction</location>
        <location evidence="18">Hemidesmosome</location>
    </subcellularLocation>
    <subcellularLocation>
        <location evidence="1">Cell projection</location>
        <location evidence="1">Podosome</location>
    </subcellularLocation>
    <subcellularLocation>
        <location evidence="2">Cytoplasm</location>
        <location evidence="2">Cytoskeleton</location>
    </subcellularLocation>
</comment>
<dbReference type="GO" id="GO:0005200">
    <property type="term" value="F:structural constituent of cytoskeleton"/>
    <property type="evidence" value="ECO:0007669"/>
    <property type="project" value="TreeGrafter"/>
</dbReference>
<reference evidence="26 27" key="2">
    <citation type="journal article" date="2023" name="Mol. Biol. Evol.">
        <title>Genomics of Secondarily Temperate Adaptation in the Only Non-Antarctic Icefish.</title>
        <authorList>
            <person name="Rivera-Colon A.G."/>
            <person name="Rayamajhi N."/>
            <person name="Minhas B.F."/>
            <person name="Madrigal G."/>
            <person name="Bilyk K.T."/>
            <person name="Yoon V."/>
            <person name="Hune M."/>
            <person name="Gregory S."/>
            <person name="Cheng C.H.C."/>
            <person name="Catchen J.M."/>
        </authorList>
    </citation>
    <scope>NUCLEOTIDE SEQUENCE [LARGE SCALE GENOMIC DNA]</scope>
    <source>
        <strain evidence="26">JMC-PN-2008</strain>
    </source>
</reference>
<dbReference type="FunFam" id="3.90.1290.10:FF:000002">
    <property type="entry name" value="Plectin a"/>
    <property type="match status" value="1"/>
</dbReference>
<evidence type="ECO:0000313" key="26">
    <source>
        <dbReference type="EMBL" id="KAK5854655.1"/>
    </source>
</evidence>
<evidence type="ECO:0000256" key="17">
    <source>
        <dbReference type="ARBA" id="ARBA00056058"/>
    </source>
</evidence>
<feature type="compositionally biased region" description="Low complexity" evidence="23">
    <location>
        <begin position="3065"/>
        <end position="3117"/>
    </location>
</feature>
<dbReference type="InterPro" id="IPR041573">
    <property type="entry name" value="Desmoplakin_Spectrin-like"/>
</dbReference>
<keyword evidence="27" id="KW-1185">Reference proteome</keyword>
<evidence type="ECO:0000256" key="21">
    <source>
        <dbReference type="PROSITE-ProRule" id="PRU00192"/>
    </source>
</evidence>
<dbReference type="GO" id="GO:0045104">
    <property type="term" value="P:intermediate filament cytoskeleton organization"/>
    <property type="evidence" value="ECO:0007669"/>
    <property type="project" value="InterPro"/>
</dbReference>
<dbReference type="SUPFAM" id="SSF46966">
    <property type="entry name" value="Spectrin repeat"/>
    <property type="match status" value="4"/>
</dbReference>
<dbReference type="FunFam" id="1.10.418.10:FF:000004">
    <property type="entry name" value="Spectrin beta chain"/>
    <property type="match status" value="1"/>
</dbReference>
<dbReference type="GO" id="GO:0048471">
    <property type="term" value="C:perinuclear region of cytoplasm"/>
    <property type="evidence" value="ECO:0007669"/>
    <property type="project" value="TreeGrafter"/>
</dbReference>
<evidence type="ECO:0000256" key="14">
    <source>
        <dbReference type="ARBA" id="ARBA00023203"/>
    </source>
</evidence>
<dbReference type="Gene3D" id="1.20.58.1060">
    <property type="match status" value="1"/>
</dbReference>
<dbReference type="PROSITE" id="PS50002">
    <property type="entry name" value="SH3"/>
    <property type="match status" value="1"/>
</dbReference>
<dbReference type="InterPro" id="IPR001589">
    <property type="entry name" value="Actinin_actin-bd_CS"/>
</dbReference>
<keyword evidence="14" id="KW-0009">Actin-binding</keyword>
<keyword evidence="8" id="KW-0597">Phosphoprotein</keyword>
<gene>
    <name evidence="26" type="ORF">PBY51_004833</name>
</gene>
<dbReference type="InterPro" id="IPR018159">
    <property type="entry name" value="Spectrin/alpha-actinin"/>
</dbReference>
<dbReference type="GO" id="GO:0045296">
    <property type="term" value="F:cadherin binding"/>
    <property type="evidence" value="ECO:0007669"/>
    <property type="project" value="TreeGrafter"/>
</dbReference>
<dbReference type="InterPro" id="IPR035915">
    <property type="entry name" value="Plakin_repeat_sf"/>
</dbReference>
<evidence type="ECO:0000256" key="12">
    <source>
        <dbReference type="ARBA" id="ARBA00022990"/>
    </source>
</evidence>
<dbReference type="PROSITE" id="PS00019">
    <property type="entry name" value="ACTININ_1"/>
    <property type="match status" value="1"/>
</dbReference>
<sequence>MERTFRNYSSDSVGSDRVFIEDSHYQGMLRSMDHRKDERDRVQKKTFTKWVNKHLMKHWKAESQRHITDLYEDLRDGHNLISLLEVLSGETLPRERDVVRNVRLPREKGRMRFHKLQNVQIALDFLKHRQVKLVNIRNDDIADGNPKLTLGLIWTIILHFQISDIQVNGQSDDMTAKEKLLLWSQRMVEGYQGLRCDNFTTGWRDGKLFNAIIHKHRPTLIDMGKVYRQSNQENLEQAFSVAERDLGVTRLLDPEDVDVPHPDEKSIITYVSSLYDAMPRVPDVQDGVKANELELRWQEYYELVTMLLQWIRHHILVFEERKFPNSYEEIEVLWRQFLKFKETELPAKEADKNRSKHIFKSFEGAVQAGLVKVPPGYHPFDVEKEWGRLHVAILERERLLRKEFERLEQLQRVVSKVQMESGVCEEQLNQVETLLQMDVRMMSSGKPAQHTAEMEADLEKAEGMIRFLFNDVQLLKDGRHLQAEQMYRRVYRLHERLVNLRSEYNLRLKSGVTTSQIPMTQIHTAQVTTLQQAPMRVRPELDEVTMRYIQDLLGWVEENQRRVDNGEWGSDLPTVESQLGSHRGLHQSVEEFRSKIERAKADESQISPASKAAYRDYLGKLELQYGKLLNASKARLHCLDQLHAFVIAATKELMWLNEKEEEEVNYDWSECNTNMTAKKDNYSGLMRDLELREKKVNVVQATGDKLLRDGHPARKTIEAFTGALQTQWSWILQLCCCVETHLKENTAYYQFFSDVKEAEDKIKKMQDTMKRKYTCDRSVTVTRLEDLLQDAADDKEQLTEFQTHLEGLKRRAKTIIQLKPRNPATAIKGKQPIQAVCDFKQMEITVHRGDECALMNNSQPYKWRVLNNKGSESSVPSICFLVPPTNKDAVNSVAGLDGNLQRLHTMWQNLFMDMKSMLSYQYLMRDIHIIKTWNITMFKTLRVEEYRLALRNLELHYQDFLRDSQDSEMFGAEDRMQVESNYNKANQHYNTMVSSAEQGYVPPRAGEQDESVCKTYLTQIKDLRLRLEGCENRTVTRLRQPVDKEPLKACAMKTAEQMKVQSELEGLKKDLNSISDKTEEVLASPQQSSSAPMLRSELDVTLRKMDHVYGLSTVYLDKLKTIDVVIRNTKDAEDALKTYESRLLDVNKIPADEKEVEEQRSQLKSMRAEAEADQAIFDRLQDELKKATTINDKMTRIHSERDAELEHYRLLVSSLLERWQAVFAQMDMRRRELDLLGRHMNSYNGSYEWLIHWLGEARERQEKIQAVPIGDSKALREQLAEEKKLLEEIEKNKDKIDSCQKNAKAYIDSVKDYELQILTYKALQDPMASPLKKPKMECASDNIIQEYVTLRTRYSELMTLTSQYIKFITETQRRLEDDEKTSEILKEEERRKMAEIQAELEKQKQLAEAQAKSVAKAEQEAQELKLKMKEEASKRQDVAVDAEQQKQNIQHELHHLKSLSEQEIKSKSQQLEQALVSHTKIEEEIHIIRIQLETTIKQKKTAESELQQLRDKAAEAEKLRKAAQDDAERLRKQVAEETQKKKNAEDELKRKSEAEKEAAKQKQKALDDLQKFKMQAEEAERRMKQAEEEKLRQIKVVEEVAQKSAATQLQTHSMSFNLKATKLEESLKKEQGTVLQLQEEAEKLRKQQEEANKARGEAEKELETWRQKANEALRLRLQAEEEAQKKSKTQEEAERQKVEAERDAKKRAKAEDAALKQKDNAEIELEKQRKFAEQVAQQKLSAEQECIRLKADFDHAEQQRGLLDNELQRLKNEVSAAAKQRKQLEEELAKVRSEMDALLKMKTEAEKKTMSNTEKSKQLLESEALKMKQLADEATRLRSVAEEAKKQRQTAEEEAAQQRAEAEKILKEKLSAINEATRLRTEAEIALKAKEAENERLKRKAEDEAYQRKLLEDQAAQHKHDIQEKITHLKSSSDSELVRQKTIVEETLRQKKIVEEEIHIIKINFEKASKGKSDLEDELKKLKVIAEETQKSKLKAEAEAEKLKKLAAEEEKKRKESEEKVKRITAAEEEAARQCKAAQEEVARLKKKADEANKQKEKAEKEAEKQVIVAKEAAEKCSSAEQKAQEVLSKNKEDSLAQQKMKEEFENAKKLAQAAEKAKEKAEKEAAVLRQKAAEAEKQKKSAEDEAAKQAKALKDAEKLKKGAEEEAAKRAAAEAEALKQKRQADSDMAKHKKDAEQALKQKSQVEKELTMVKLRLDETDKQKSLLDEQLQRVKGEVNDAVKQKAQVEDELAKVRIQMDELLKLKLKIEEQNRSLMKKDKDNTQKVLAEEAGKMKSLAEEAARLSVEAEETARQRQIAESNLAEQRALAEKMLKEKMQAIQEATKLKAEAQELQKQKDKAQQNAKKLLEDKQQIQQRLDTETEGFQKSLETERKRQLEVSAEAERLKLKVKELSDAQSKAENEAKKFKKQADEAKACLQETEKQTTETVVQKLETQRLQSTREADDLKKAIAALEKEREKLKKEAEELQKKSKEMANTQKEQIEQQKAIIQQSFITEKELLLKREKAVEDEKNKLQKQFEDEVKKAQALKDEQEHQRKLMEEEKNKLQAIMDAAVKKQKEAEADMKNKQKEMEVLEKKRLEQEKQLGAENKKLREKLQSLEGASKQGATKQGASKTIEVQTDVVPQEQLVTMTMVGTTKKVFNGSVEVDGVKKVAESPFAFDGIREKVPAERLHDIGVLTKKELDKLKKGKVSVQDLAKTDKRRVVIVDPETGKEMSVYEAYQKGLIDHQTYMELAEQECEWEEITITSSDGVVKSMIIDRRSGRQYDIDDAIARGLIDKSALDQYRAGTLSITEFADMLSGNTSGSRSRSSSFGSSSSYPMSPIPSIKVPATTWNDPTEETGPVAGILDTETLEKVSITEAIHRNLVDNITGQRLLEAQACTGGIIDPNTGEKFTVADAMNKGLVDKIMVDRITLAQKACNGFEDPRTKVKMSAAQALKKGWLYYEAGQRFLEVQYLTGGLIEPDATSRVSIDEGVQKGSLDARTAQKLRDVSAYSKYLTCPKTKLKISYKDAMERSMIEEGTGLRLLEASSQSSKGLYSPYSVSGSGSASGSRSGSRTGSRSGSRRGSFDATGSSFTTTFSSTAYSSPSYGRRY</sequence>
<evidence type="ECO:0000256" key="10">
    <source>
        <dbReference type="ARBA" id="ARBA00022737"/>
    </source>
</evidence>
<dbReference type="Gene3D" id="2.30.30.40">
    <property type="entry name" value="SH3 Domains"/>
    <property type="match status" value="1"/>
</dbReference>
<dbReference type="Pfam" id="PF00307">
    <property type="entry name" value="CH"/>
    <property type="match status" value="2"/>
</dbReference>
<comment type="function">
    <text evidence="17">Involved in the organization of desmosome cell-cell junctions. Of particular importance in cell adhesion in the skin and during cardiac development. May also play a role in the regulation of Wnt, TGF-beta and Hippo signaling pathways.</text>
</comment>
<feature type="region of interest" description="Disordered" evidence="23">
    <location>
        <begin position="2007"/>
        <end position="2205"/>
    </location>
</feature>
<dbReference type="Gene3D" id="3.90.1290.10">
    <property type="entry name" value="Plakin repeat"/>
    <property type="match status" value="1"/>
</dbReference>
<evidence type="ECO:0000256" key="22">
    <source>
        <dbReference type="SAM" id="Coils"/>
    </source>
</evidence>
<feature type="region of interest" description="Disordered" evidence="23">
    <location>
        <begin position="1840"/>
        <end position="1860"/>
    </location>
</feature>
<keyword evidence="12" id="KW-0007">Acetylation</keyword>
<feature type="coiled-coil region" evidence="22">
    <location>
        <begin position="1272"/>
        <end position="1302"/>
    </location>
</feature>
<evidence type="ECO:0000256" key="16">
    <source>
        <dbReference type="ARBA" id="ARBA00023273"/>
    </source>
</evidence>
<feature type="coiled-coil region" evidence="22">
    <location>
        <begin position="1368"/>
        <end position="1462"/>
    </location>
</feature>
<feature type="compositionally biased region" description="Basic and acidic residues" evidence="23">
    <location>
        <begin position="2116"/>
        <end position="2205"/>
    </location>
</feature>
<dbReference type="GO" id="GO:0005882">
    <property type="term" value="C:intermediate filament"/>
    <property type="evidence" value="ECO:0007669"/>
    <property type="project" value="TreeGrafter"/>
</dbReference>
<feature type="compositionally biased region" description="Basic and acidic residues" evidence="23">
    <location>
        <begin position="1840"/>
        <end position="1851"/>
    </location>
</feature>
<keyword evidence="9" id="KW-0493">Microtubule</keyword>
<dbReference type="InterPro" id="IPR043197">
    <property type="entry name" value="Plakin"/>
</dbReference>
<evidence type="ECO:0000256" key="2">
    <source>
        <dbReference type="ARBA" id="ARBA00004245"/>
    </source>
</evidence>